<dbReference type="AlphaFoldDB" id="A0A9W6XTM2"/>
<keyword evidence="8" id="KW-1185">Reference proteome</keyword>
<evidence type="ECO:0000256" key="1">
    <source>
        <dbReference type="ARBA" id="ARBA00022527"/>
    </source>
</evidence>
<evidence type="ECO:0000256" key="3">
    <source>
        <dbReference type="ARBA" id="ARBA00022741"/>
    </source>
</evidence>
<reference evidence="7" key="1">
    <citation type="submission" date="2023-04" db="EMBL/GenBank/DDBJ databases">
        <title>Phytophthora fragariaefolia NBRC 109709.</title>
        <authorList>
            <person name="Ichikawa N."/>
            <person name="Sato H."/>
            <person name="Tonouchi N."/>
        </authorList>
    </citation>
    <scope>NUCLEOTIDE SEQUENCE</scope>
    <source>
        <strain evidence="7">NBRC 109709</strain>
    </source>
</reference>
<name>A0A9W6XTM2_9STRA</name>
<keyword evidence="4" id="KW-0418">Kinase</keyword>
<dbReference type="InterPro" id="IPR000719">
    <property type="entry name" value="Prot_kinase_dom"/>
</dbReference>
<dbReference type="OrthoDB" id="117519at2759"/>
<dbReference type="Gene3D" id="1.10.510.10">
    <property type="entry name" value="Transferase(Phosphotransferase) domain 1"/>
    <property type="match status" value="1"/>
</dbReference>
<feature type="domain" description="Protein kinase" evidence="6">
    <location>
        <begin position="84"/>
        <end position="229"/>
    </location>
</feature>
<organism evidence="7 8">
    <name type="scientific">Phytophthora fragariaefolia</name>
    <dbReference type="NCBI Taxonomy" id="1490495"/>
    <lineage>
        <taxon>Eukaryota</taxon>
        <taxon>Sar</taxon>
        <taxon>Stramenopiles</taxon>
        <taxon>Oomycota</taxon>
        <taxon>Peronosporomycetes</taxon>
        <taxon>Peronosporales</taxon>
        <taxon>Peronosporaceae</taxon>
        <taxon>Phytophthora</taxon>
    </lineage>
</organism>
<evidence type="ECO:0000256" key="4">
    <source>
        <dbReference type="ARBA" id="ARBA00022777"/>
    </source>
</evidence>
<evidence type="ECO:0000256" key="5">
    <source>
        <dbReference type="ARBA" id="ARBA00022840"/>
    </source>
</evidence>
<evidence type="ECO:0000313" key="8">
    <source>
        <dbReference type="Proteomes" id="UP001165121"/>
    </source>
</evidence>
<dbReference type="GO" id="GO:0005524">
    <property type="term" value="F:ATP binding"/>
    <property type="evidence" value="ECO:0007669"/>
    <property type="project" value="UniProtKB-KW"/>
</dbReference>
<comment type="caution">
    <text evidence="7">The sequence shown here is derived from an EMBL/GenBank/DDBJ whole genome shotgun (WGS) entry which is preliminary data.</text>
</comment>
<gene>
    <name evidence="7" type="ORF">Pfra01_001583300</name>
</gene>
<accession>A0A9W6XTM2</accession>
<evidence type="ECO:0000313" key="7">
    <source>
        <dbReference type="EMBL" id="GMF44860.1"/>
    </source>
</evidence>
<dbReference type="Proteomes" id="UP001165121">
    <property type="component" value="Unassembled WGS sequence"/>
</dbReference>
<sequence>MGSVASHCVSISSASRDGSGFVSCDAVLNVVVELTLFRIHEWSANEVSQFCAFFFRGEDSKQNFNYQLFLDYLFFPVSQDTSRVKLKEQIATDDLFNTHEGKLYSVPLGPEEPDECVCHPVILKQLNMAKLSAEAEKNPQYGGGTDLVAQLRHRVNELRLLTHPNLVGFQTTLQNGTSLYVVEDHHQICTLRTILESFGPMKEPTIRRYLLQILQAMSFLHDHGVQHGY</sequence>
<dbReference type="GO" id="GO:0004674">
    <property type="term" value="F:protein serine/threonine kinase activity"/>
    <property type="evidence" value="ECO:0007669"/>
    <property type="project" value="UniProtKB-KW"/>
</dbReference>
<proteinExistence type="predicted"/>
<keyword evidence="2" id="KW-0808">Transferase</keyword>
<dbReference type="PANTHER" id="PTHR11584:SF369">
    <property type="entry name" value="MITOGEN-ACTIVATED PROTEIN KINASE KINASE KINASE 19-RELATED"/>
    <property type="match status" value="1"/>
</dbReference>
<keyword evidence="3" id="KW-0547">Nucleotide-binding</keyword>
<protein>
    <submittedName>
        <fullName evidence="7">Unnamed protein product</fullName>
    </submittedName>
</protein>
<dbReference type="InterPro" id="IPR011009">
    <property type="entry name" value="Kinase-like_dom_sf"/>
</dbReference>
<dbReference type="SUPFAM" id="SSF56112">
    <property type="entry name" value="Protein kinase-like (PK-like)"/>
    <property type="match status" value="1"/>
</dbReference>
<keyword evidence="5" id="KW-0067">ATP-binding</keyword>
<evidence type="ECO:0000256" key="2">
    <source>
        <dbReference type="ARBA" id="ARBA00022679"/>
    </source>
</evidence>
<dbReference type="Pfam" id="PF00069">
    <property type="entry name" value="Pkinase"/>
    <property type="match status" value="1"/>
</dbReference>
<evidence type="ECO:0000259" key="6">
    <source>
        <dbReference type="PROSITE" id="PS50011"/>
    </source>
</evidence>
<dbReference type="PANTHER" id="PTHR11584">
    <property type="entry name" value="SERINE/THREONINE PROTEIN KINASE"/>
    <property type="match status" value="1"/>
</dbReference>
<dbReference type="EMBL" id="BSXT01001735">
    <property type="protein sequence ID" value="GMF44860.1"/>
    <property type="molecule type" value="Genomic_DNA"/>
</dbReference>
<keyword evidence="1" id="KW-0723">Serine/threonine-protein kinase</keyword>
<dbReference type="PROSITE" id="PS50011">
    <property type="entry name" value="PROTEIN_KINASE_DOM"/>
    <property type="match status" value="1"/>
</dbReference>